<evidence type="ECO:0000313" key="4">
    <source>
        <dbReference type="EMBL" id="REG27209.1"/>
    </source>
</evidence>
<feature type="region of interest" description="Disordered" evidence="1">
    <location>
        <begin position="58"/>
        <end position="82"/>
    </location>
</feature>
<protein>
    <recommendedName>
        <fullName evidence="7">Lipoprotein</fullName>
    </recommendedName>
</protein>
<dbReference type="AlphaFoldDB" id="A0AAC8QEF4"/>
<keyword evidence="2" id="KW-0732">Signal</keyword>
<keyword evidence="6" id="KW-1185">Reference proteome</keyword>
<evidence type="ECO:0000313" key="3">
    <source>
        <dbReference type="EMBL" id="AKJ06040.1"/>
    </source>
</evidence>
<name>A0AAC8QEF4_9BACT</name>
<proteinExistence type="predicted"/>
<sequence>MKHVMRVVSLTALLLGAASAAAAEGQPEEADTRTEAQKVEDALQEAWDTAALEALRASTAAAPATPAREEPRATGSSAPVPANEYTEAQAMELLRTGEPETVTWVLGPPLQVRGCWYFATSVPIASRYGPPYYQVSLHRIPSRHCVADVVLLGSSYAGGGLVTHKESEGLALSYPSKQTPSGSALVHVRLLAVDPRTLTVSRAGFLGTYLGSTYASGMHFEGNRLLVETNRYTATFPRFLTSEEPPIGVIFP</sequence>
<dbReference type="EMBL" id="QUMU01000010">
    <property type="protein sequence ID" value="REG27209.1"/>
    <property type="molecule type" value="Genomic_DNA"/>
</dbReference>
<dbReference type="Proteomes" id="UP000256345">
    <property type="component" value="Unassembled WGS sequence"/>
</dbReference>
<evidence type="ECO:0000313" key="6">
    <source>
        <dbReference type="Proteomes" id="UP000256345"/>
    </source>
</evidence>
<evidence type="ECO:0008006" key="7">
    <source>
        <dbReference type="Google" id="ProtNLM"/>
    </source>
</evidence>
<feature type="chain" id="PRO_5042179157" description="Lipoprotein" evidence="2">
    <location>
        <begin position="23"/>
        <end position="252"/>
    </location>
</feature>
<dbReference type="EMBL" id="CP011509">
    <property type="protein sequence ID" value="AKJ06040.1"/>
    <property type="molecule type" value="Genomic_DNA"/>
</dbReference>
<feature type="signal peptide" evidence="2">
    <location>
        <begin position="1"/>
        <end position="22"/>
    </location>
</feature>
<evidence type="ECO:0000256" key="2">
    <source>
        <dbReference type="SAM" id="SignalP"/>
    </source>
</evidence>
<dbReference type="KEGG" id="age:AA314_07666"/>
<evidence type="ECO:0000313" key="5">
    <source>
        <dbReference type="Proteomes" id="UP000035579"/>
    </source>
</evidence>
<dbReference type="Proteomes" id="UP000035579">
    <property type="component" value="Chromosome"/>
</dbReference>
<dbReference type="RefSeq" id="WP_047859429.1">
    <property type="nucleotide sequence ID" value="NZ_CP011509.1"/>
</dbReference>
<organism evidence="3 5">
    <name type="scientific">Archangium gephyra</name>
    <dbReference type="NCBI Taxonomy" id="48"/>
    <lineage>
        <taxon>Bacteria</taxon>
        <taxon>Pseudomonadati</taxon>
        <taxon>Myxococcota</taxon>
        <taxon>Myxococcia</taxon>
        <taxon>Myxococcales</taxon>
        <taxon>Cystobacterineae</taxon>
        <taxon>Archangiaceae</taxon>
        <taxon>Archangium</taxon>
    </lineage>
</organism>
<reference evidence="3 5" key="1">
    <citation type="submission" date="2015-05" db="EMBL/GenBank/DDBJ databases">
        <title>Genome assembly of Archangium gephyra DSM 2261.</title>
        <authorList>
            <person name="Sharma G."/>
            <person name="Subramanian S."/>
        </authorList>
    </citation>
    <scope>NUCLEOTIDE SEQUENCE [LARGE SCALE GENOMIC DNA]</scope>
    <source>
        <strain evidence="3 5">DSM 2261</strain>
    </source>
</reference>
<gene>
    <name evidence="3" type="ORF">AA314_07666</name>
    <name evidence="4" type="ORF">ATI61_110216</name>
</gene>
<evidence type="ECO:0000256" key="1">
    <source>
        <dbReference type="SAM" id="MobiDB-lite"/>
    </source>
</evidence>
<accession>A0AAC8QEF4</accession>
<reference evidence="4 6" key="2">
    <citation type="submission" date="2018-08" db="EMBL/GenBank/DDBJ databases">
        <title>Genomic Encyclopedia of Archaeal and Bacterial Type Strains, Phase II (KMG-II): from individual species to whole genera.</title>
        <authorList>
            <person name="Goeker M."/>
        </authorList>
    </citation>
    <scope>NUCLEOTIDE SEQUENCE [LARGE SCALE GENOMIC DNA]</scope>
    <source>
        <strain evidence="4 6">DSM 2261</strain>
    </source>
</reference>